<dbReference type="GO" id="GO:0007018">
    <property type="term" value="P:microtubule-based movement"/>
    <property type="evidence" value="ECO:0007669"/>
    <property type="project" value="TreeGrafter"/>
</dbReference>
<accession>A0A0S4J526</accession>
<dbReference type="GO" id="GO:0005737">
    <property type="term" value="C:cytoplasm"/>
    <property type="evidence" value="ECO:0007669"/>
    <property type="project" value="TreeGrafter"/>
</dbReference>
<name>A0A0S4J526_BODSA</name>
<sequence>MSDEKDKAPMSEDAIAPSDVKNVITQALSPHFDDEGDVQHRYQHNKAQMWINAICETILDKLIKFRKPYKYVVNSMVMRKSGAGMHVCSSCYYGQADGWISHAHDLSQWLYCVVTVYWSAI</sequence>
<dbReference type="GO" id="GO:0005868">
    <property type="term" value="C:cytoplasmic dynein complex"/>
    <property type="evidence" value="ECO:0007669"/>
    <property type="project" value="TreeGrafter"/>
</dbReference>
<dbReference type="AlphaFoldDB" id="A0A0S4J526"/>
<dbReference type="OrthoDB" id="10059120at2759"/>
<dbReference type="Proteomes" id="UP000051952">
    <property type="component" value="Unassembled WGS sequence"/>
</dbReference>
<organism evidence="1 2">
    <name type="scientific">Bodo saltans</name>
    <name type="common">Flagellated protozoan</name>
    <dbReference type="NCBI Taxonomy" id="75058"/>
    <lineage>
        <taxon>Eukaryota</taxon>
        <taxon>Discoba</taxon>
        <taxon>Euglenozoa</taxon>
        <taxon>Kinetoplastea</taxon>
        <taxon>Metakinetoplastina</taxon>
        <taxon>Eubodonida</taxon>
        <taxon>Bodonidae</taxon>
        <taxon>Bodo</taxon>
    </lineage>
</organism>
<dbReference type="CDD" id="cd21455">
    <property type="entry name" value="DLC-like_DYNLT1_DYNLT3"/>
    <property type="match status" value="1"/>
</dbReference>
<gene>
    <name evidence="1" type="ORF">BSAL_86980</name>
</gene>
<dbReference type="InterPro" id="IPR005334">
    <property type="entry name" value="Tctex-1-like"/>
</dbReference>
<dbReference type="InterPro" id="IPR038586">
    <property type="entry name" value="Tctex-1-like_sf"/>
</dbReference>
<dbReference type="Gene3D" id="3.30.1140.40">
    <property type="entry name" value="Tctex-1"/>
    <property type="match status" value="1"/>
</dbReference>
<dbReference type="PANTHER" id="PTHR21255">
    <property type="entry name" value="T-COMPLEX-ASSOCIATED-TESTIS-EXPRESSED 1/ DYNEIN LIGHT CHAIN"/>
    <property type="match status" value="1"/>
</dbReference>
<dbReference type="EMBL" id="CYKH01001075">
    <property type="protein sequence ID" value="CUG82138.1"/>
    <property type="molecule type" value="Genomic_DNA"/>
</dbReference>
<evidence type="ECO:0000313" key="2">
    <source>
        <dbReference type="Proteomes" id="UP000051952"/>
    </source>
</evidence>
<evidence type="ECO:0000313" key="1">
    <source>
        <dbReference type="EMBL" id="CUG82138.1"/>
    </source>
</evidence>
<reference evidence="2" key="1">
    <citation type="submission" date="2015-09" db="EMBL/GenBank/DDBJ databases">
        <authorList>
            <consortium name="Pathogen Informatics"/>
        </authorList>
    </citation>
    <scope>NUCLEOTIDE SEQUENCE [LARGE SCALE GENOMIC DNA]</scope>
    <source>
        <strain evidence="2">Lake Konstanz</strain>
    </source>
</reference>
<keyword evidence="2" id="KW-1185">Reference proteome</keyword>
<dbReference type="GO" id="GO:0045505">
    <property type="term" value="F:dynein intermediate chain binding"/>
    <property type="evidence" value="ECO:0007669"/>
    <property type="project" value="TreeGrafter"/>
</dbReference>
<dbReference type="PANTHER" id="PTHR21255:SF17">
    <property type="entry name" value="LIGHT CHAIN, PUTATIVE-RELATED"/>
    <property type="match status" value="1"/>
</dbReference>
<dbReference type="VEuPathDB" id="TriTrypDB:BSAL_86980"/>
<protein>
    <submittedName>
        <fullName evidence="1">Dynein light chain, putative</fullName>
    </submittedName>
</protein>
<dbReference type="Pfam" id="PF03645">
    <property type="entry name" value="Tctex-1"/>
    <property type="match status" value="1"/>
</dbReference>
<proteinExistence type="predicted"/>